<dbReference type="Proteomes" id="UP000247727">
    <property type="component" value="Unassembled WGS sequence"/>
</dbReference>
<dbReference type="AlphaFoldDB" id="A0A318UAU8"/>
<organism evidence="2 3">
    <name type="scientific">Rhodobacter viridis</name>
    <dbReference type="NCBI Taxonomy" id="1054202"/>
    <lineage>
        <taxon>Bacteria</taxon>
        <taxon>Pseudomonadati</taxon>
        <taxon>Pseudomonadota</taxon>
        <taxon>Alphaproteobacteria</taxon>
        <taxon>Rhodobacterales</taxon>
        <taxon>Rhodobacter group</taxon>
        <taxon>Rhodobacter</taxon>
    </lineage>
</organism>
<evidence type="ECO:0000313" key="2">
    <source>
        <dbReference type="EMBL" id="PYF09219.1"/>
    </source>
</evidence>
<dbReference type="Pfam" id="PF20082">
    <property type="entry name" value="DUF6476"/>
    <property type="match status" value="1"/>
</dbReference>
<gene>
    <name evidence="2" type="ORF">C8J30_11092</name>
</gene>
<comment type="caution">
    <text evidence="2">The sequence shown here is derived from an EMBL/GenBank/DDBJ whole genome shotgun (WGS) entry which is preliminary data.</text>
</comment>
<keyword evidence="1" id="KW-0812">Transmembrane</keyword>
<dbReference type="RefSeq" id="WP_181420873.1">
    <property type="nucleotide sequence ID" value="NZ_QJTK01000010.1"/>
</dbReference>
<protein>
    <submittedName>
        <fullName evidence="2">Uncharacterized protein</fullName>
    </submittedName>
</protein>
<proteinExistence type="predicted"/>
<sequence>MSDMMPSDPAPPPEVKFLKILTTTLAGVMIFGLLTIIFLLVTRLPGATKLPDLPAAIALPAGEKVETVTFGRGFTVVVTQSGRVLVYRPDGKLAQDVALN</sequence>
<reference evidence="2 3" key="1">
    <citation type="submission" date="2018-06" db="EMBL/GenBank/DDBJ databases">
        <title>Genomic Encyclopedia of Type Strains, Phase III (KMG-III): the genomes of soil and plant-associated and newly described type strains.</title>
        <authorList>
            <person name="Whitman W."/>
        </authorList>
    </citation>
    <scope>NUCLEOTIDE SEQUENCE [LARGE SCALE GENOMIC DNA]</scope>
    <source>
        <strain evidence="2 3">JA737</strain>
    </source>
</reference>
<keyword evidence="1" id="KW-1133">Transmembrane helix</keyword>
<evidence type="ECO:0000313" key="3">
    <source>
        <dbReference type="Proteomes" id="UP000247727"/>
    </source>
</evidence>
<name>A0A318UAU8_9RHOB</name>
<dbReference type="EMBL" id="QJTK01000010">
    <property type="protein sequence ID" value="PYF09219.1"/>
    <property type="molecule type" value="Genomic_DNA"/>
</dbReference>
<keyword evidence="1" id="KW-0472">Membrane</keyword>
<dbReference type="InterPro" id="IPR045519">
    <property type="entry name" value="DUF6476"/>
</dbReference>
<accession>A0A318UAU8</accession>
<keyword evidence="3" id="KW-1185">Reference proteome</keyword>
<evidence type="ECO:0000256" key="1">
    <source>
        <dbReference type="SAM" id="Phobius"/>
    </source>
</evidence>
<feature type="transmembrane region" description="Helical" evidence="1">
    <location>
        <begin position="20"/>
        <end position="41"/>
    </location>
</feature>